<evidence type="ECO:0000313" key="5">
    <source>
        <dbReference type="EMBL" id="RCG30982.1"/>
    </source>
</evidence>
<dbReference type="GO" id="GO:0016757">
    <property type="term" value="F:glycosyltransferase activity"/>
    <property type="evidence" value="ECO:0007669"/>
    <property type="project" value="UniProtKB-KW"/>
</dbReference>
<accession>A0A367FMA6</accession>
<gene>
    <name evidence="5" type="ORF">DQ384_13615</name>
</gene>
<dbReference type="Pfam" id="PF13439">
    <property type="entry name" value="Glyco_transf_4"/>
    <property type="match status" value="1"/>
</dbReference>
<dbReference type="GO" id="GO:1901137">
    <property type="term" value="P:carbohydrate derivative biosynthetic process"/>
    <property type="evidence" value="ECO:0007669"/>
    <property type="project" value="UniProtKB-ARBA"/>
</dbReference>
<evidence type="ECO:0000259" key="3">
    <source>
        <dbReference type="Pfam" id="PF00534"/>
    </source>
</evidence>
<keyword evidence="2 5" id="KW-0808">Transferase</keyword>
<feature type="domain" description="Glycosyl transferase family 1" evidence="3">
    <location>
        <begin position="234"/>
        <end position="382"/>
    </location>
</feature>
<evidence type="ECO:0000259" key="4">
    <source>
        <dbReference type="Pfam" id="PF13439"/>
    </source>
</evidence>
<dbReference type="InterPro" id="IPR050194">
    <property type="entry name" value="Glycosyltransferase_grp1"/>
</dbReference>
<dbReference type="OrthoDB" id="9787111at2"/>
<keyword evidence="6" id="KW-1185">Reference proteome</keyword>
<dbReference type="RefSeq" id="WP_114029115.1">
    <property type="nucleotide sequence ID" value="NZ_QOIL01000006.1"/>
</dbReference>
<dbReference type="EMBL" id="QOIL01000006">
    <property type="protein sequence ID" value="RCG30982.1"/>
    <property type="molecule type" value="Genomic_DNA"/>
</dbReference>
<dbReference type="Proteomes" id="UP000253094">
    <property type="component" value="Unassembled WGS sequence"/>
</dbReference>
<dbReference type="CDD" id="cd03801">
    <property type="entry name" value="GT4_PimA-like"/>
    <property type="match status" value="1"/>
</dbReference>
<evidence type="ECO:0000256" key="2">
    <source>
        <dbReference type="ARBA" id="ARBA00022679"/>
    </source>
</evidence>
<dbReference type="Pfam" id="PF00534">
    <property type="entry name" value="Glycos_transf_1"/>
    <property type="match status" value="1"/>
</dbReference>
<proteinExistence type="predicted"/>
<dbReference type="PANTHER" id="PTHR45947:SF13">
    <property type="entry name" value="TRANSFERASE"/>
    <property type="match status" value="1"/>
</dbReference>
<evidence type="ECO:0000313" key="6">
    <source>
        <dbReference type="Proteomes" id="UP000253094"/>
    </source>
</evidence>
<dbReference type="InterPro" id="IPR001296">
    <property type="entry name" value="Glyco_trans_1"/>
</dbReference>
<feature type="domain" description="Glycosyltransferase subfamily 4-like N-terminal" evidence="4">
    <location>
        <begin position="14"/>
        <end position="222"/>
    </location>
</feature>
<comment type="caution">
    <text evidence="5">The sequence shown here is derived from an EMBL/GenBank/DDBJ whole genome shotgun (WGS) entry which is preliminary data.</text>
</comment>
<dbReference type="SUPFAM" id="SSF53756">
    <property type="entry name" value="UDP-Glycosyltransferase/glycogen phosphorylase"/>
    <property type="match status" value="1"/>
</dbReference>
<dbReference type="PANTHER" id="PTHR45947">
    <property type="entry name" value="SULFOQUINOVOSYL TRANSFERASE SQD2"/>
    <property type="match status" value="1"/>
</dbReference>
<dbReference type="InterPro" id="IPR028098">
    <property type="entry name" value="Glyco_trans_4-like_N"/>
</dbReference>
<keyword evidence="1" id="KW-0328">Glycosyltransferase</keyword>
<reference evidence="5 6" key="1">
    <citation type="submission" date="2018-06" db="EMBL/GenBank/DDBJ databases">
        <title>Sphaerisporangium craniellae sp. nov., isolated from a marine sponge in the South China Sea.</title>
        <authorList>
            <person name="Li L."/>
        </authorList>
    </citation>
    <scope>NUCLEOTIDE SEQUENCE [LARGE SCALE GENOMIC DNA]</scope>
    <source>
        <strain evidence="5 6">CCTCC AA 208026</strain>
    </source>
</reference>
<dbReference type="AlphaFoldDB" id="A0A367FMA6"/>
<dbReference type="Gene3D" id="3.40.50.2000">
    <property type="entry name" value="Glycogen Phosphorylase B"/>
    <property type="match status" value="2"/>
</dbReference>
<name>A0A367FMA6_9ACTN</name>
<evidence type="ECO:0000256" key="1">
    <source>
        <dbReference type="ARBA" id="ARBA00022676"/>
    </source>
</evidence>
<sequence length="414" mass="44975">MRVLHVNKFLYRRGGAEAYMLGLADLQVRNGNEVAFYAMAHPENIPSRYEEHFPRNVELNPAPRGPFAKARGVGRMLWSTSARRGLARVIADFKPDVAHLHNIYHQLSPSVVSALGQAGVPVVMTLHDSKLVCPSYSFLDHGKVCTACVGGSLREAVRRRCKDDSRSASAVLAAETWLHRRFGAYDGVHIFISPSKFLAGQLTRAQVYPDRLRVLDNFVDLTDPPQKTEPGGPLVCVGRLHEGKGIDTAIRAMSLLGADARLVVAGEGPDRERLEKMAADLVPGRVTFLGRRSREEVLELVRSATALLVPSRWHENQPMTILEAFSCGVPVIGTAVGGIGELVTDGATGRLVPPDVPMELASAALALLRDPQKSLAMGRSARMTANARFSPEGHMSALGEIYAEARRAGGRAKK</sequence>
<protein>
    <submittedName>
        <fullName evidence="5">Glycosyltransferase family 1 protein</fullName>
    </submittedName>
</protein>
<organism evidence="5 6">
    <name type="scientific">Sphaerisporangium album</name>
    <dbReference type="NCBI Taxonomy" id="509200"/>
    <lineage>
        <taxon>Bacteria</taxon>
        <taxon>Bacillati</taxon>
        <taxon>Actinomycetota</taxon>
        <taxon>Actinomycetes</taxon>
        <taxon>Streptosporangiales</taxon>
        <taxon>Streptosporangiaceae</taxon>
        <taxon>Sphaerisporangium</taxon>
    </lineage>
</organism>